<proteinExistence type="predicted"/>
<organism evidence="1 2">
    <name type="scientific">Plakobranchus ocellatus</name>
    <dbReference type="NCBI Taxonomy" id="259542"/>
    <lineage>
        <taxon>Eukaryota</taxon>
        <taxon>Metazoa</taxon>
        <taxon>Spiralia</taxon>
        <taxon>Lophotrochozoa</taxon>
        <taxon>Mollusca</taxon>
        <taxon>Gastropoda</taxon>
        <taxon>Heterobranchia</taxon>
        <taxon>Euthyneura</taxon>
        <taxon>Panpulmonata</taxon>
        <taxon>Sacoglossa</taxon>
        <taxon>Placobranchoidea</taxon>
        <taxon>Plakobranchidae</taxon>
        <taxon>Plakobranchus</taxon>
    </lineage>
</organism>
<sequence>MVIWFSQGACSGQKTWPYSAAEAFTVARKHGHTIQLRRSQCQKTWLFRVAQALTMARKHDHPVSSGAHSGQKTWPYHAAEAFTVPENMAIPCS</sequence>
<accession>A0AAV4CUH8</accession>
<evidence type="ECO:0000313" key="2">
    <source>
        <dbReference type="Proteomes" id="UP000735302"/>
    </source>
</evidence>
<dbReference type="Proteomes" id="UP000735302">
    <property type="component" value="Unassembled WGS sequence"/>
</dbReference>
<dbReference type="AlphaFoldDB" id="A0AAV4CUH8"/>
<comment type="caution">
    <text evidence="1">The sequence shown here is derived from an EMBL/GenBank/DDBJ whole genome shotgun (WGS) entry which is preliminary data.</text>
</comment>
<name>A0AAV4CUH8_9GAST</name>
<evidence type="ECO:0000313" key="1">
    <source>
        <dbReference type="EMBL" id="GFO35511.1"/>
    </source>
</evidence>
<protein>
    <submittedName>
        <fullName evidence="1">Uncharacterized protein</fullName>
    </submittedName>
</protein>
<reference evidence="1 2" key="1">
    <citation type="journal article" date="2021" name="Elife">
        <title>Chloroplast acquisition without the gene transfer in kleptoplastic sea slugs, Plakobranchus ocellatus.</title>
        <authorList>
            <person name="Maeda T."/>
            <person name="Takahashi S."/>
            <person name="Yoshida T."/>
            <person name="Shimamura S."/>
            <person name="Takaki Y."/>
            <person name="Nagai Y."/>
            <person name="Toyoda A."/>
            <person name="Suzuki Y."/>
            <person name="Arimoto A."/>
            <person name="Ishii H."/>
            <person name="Satoh N."/>
            <person name="Nishiyama T."/>
            <person name="Hasebe M."/>
            <person name="Maruyama T."/>
            <person name="Minagawa J."/>
            <person name="Obokata J."/>
            <person name="Shigenobu S."/>
        </authorList>
    </citation>
    <scope>NUCLEOTIDE SEQUENCE [LARGE SCALE GENOMIC DNA]</scope>
</reference>
<gene>
    <name evidence="1" type="ORF">PoB_006201600</name>
</gene>
<dbReference type="EMBL" id="BLXT01006999">
    <property type="protein sequence ID" value="GFO35511.1"/>
    <property type="molecule type" value="Genomic_DNA"/>
</dbReference>
<keyword evidence="2" id="KW-1185">Reference proteome</keyword>